<keyword evidence="4" id="KW-0418">Kinase</keyword>
<keyword evidence="4" id="KW-0808">Transferase</keyword>
<reference evidence="3 6" key="1">
    <citation type="submission" date="2021-01" db="EMBL/GenBank/DDBJ databases">
        <title>Sequencing the genomes of 1000 actinobacteria strains.</title>
        <authorList>
            <person name="Klenk H.-P."/>
        </authorList>
    </citation>
    <scope>NUCLEOTIDE SEQUENCE [LARGE SCALE GENOMIC DNA]</scope>
    <source>
        <strain evidence="3 6">DSM 44581</strain>
    </source>
</reference>
<evidence type="ECO:0000313" key="4">
    <source>
        <dbReference type="EMBL" id="QTR04666.1"/>
    </source>
</evidence>
<dbReference type="InterPro" id="IPR022488">
    <property type="entry name" value="PPK2-related"/>
</dbReference>
<gene>
    <name evidence="4" type="ORF">J7S33_07455</name>
    <name evidence="3" type="ORF">JOE68_001431</name>
</gene>
<dbReference type="Gene3D" id="3.40.50.300">
    <property type="entry name" value="P-loop containing nucleotide triphosphate hydrolases"/>
    <property type="match status" value="1"/>
</dbReference>
<dbReference type="PANTHER" id="PTHR34383:SF3">
    <property type="entry name" value="POLYPHOSPHATE:AMP PHOSPHOTRANSFERASE"/>
    <property type="match status" value="1"/>
</dbReference>
<feature type="region of interest" description="Disordered" evidence="1">
    <location>
        <begin position="1"/>
        <end position="22"/>
    </location>
</feature>
<keyword evidence="6" id="KW-1185">Reference proteome</keyword>
<dbReference type="InterPro" id="IPR027417">
    <property type="entry name" value="P-loop_NTPase"/>
</dbReference>
<dbReference type="Proteomes" id="UP000671828">
    <property type="component" value="Chromosome"/>
</dbReference>
<evidence type="ECO:0000259" key="2">
    <source>
        <dbReference type="Pfam" id="PF03976"/>
    </source>
</evidence>
<name>A0A8T8I1N4_9PSEU</name>
<dbReference type="GO" id="GO:0016301">
    <property type="term" value="F:kinase activity"/>
    <property type="evidence" value="ECO:0007669"/>
    <property type="project" value="UniProtKB-KW"/>
</dbReference>
<proteinExistence type="predicted"/>
<protein>
    <submittedName>
        <fullName evidence="3">PPK2 family polyphosphate:nucleotide phosphotransferase</fullName>
    </submittedName>
    <submittedName>
        <fullName evidence="4">Polyphosphate kinase 2 family protein</fullName>
    </submittedName>
</protein>
<sequence>MAKKTATTAKRSAAGKAARPRSAADAFRVVPEDFDLAALDPAATPVGPRSKVAAAERVREVGAALDVLQETLYAEGTGGGRRRALLVLQGLDTSGKGGTIRHVAGLVNPQGLHIASFKKPTAAELRRDFLWRVRRQVPAPGRIGVFDRSHYEDVLVARVDGLVPAAEWRRRYRLINEFEAELAASGVTIVKCFLHISPERQKERLVARLENPAKRWKYDPHDLAVRARFTEYQAAYQDALVRCSTTVAPWYAIPSDRKWYRNWAVAQLLREALEQMAPTFPEPSYDPLVELARLREADPLR</sequence>
<evidence type="ECO:0000313" key="6">
    <source>
        <dbReference type="Proteomes" id="UP001195724"/>
    </source>
</evidence>
<dbReference type="SUPFAM" id="SSF52540">
    <property type="entry name" value="P-loop containing nucleoside triphosphate hydrolases"/>
    <property type="match status" value="1"/>
</dbReference>
<feature type="domain" description="Polyphosphate kinase-2-related" evidence="2">
    <location>
        <begin position="55"/>
        <end position="278"/>
    </location>
</feature>
<organism evidence="4 5">
    <name type="scientific">Saccharothrix algeriensis</name>
    <dbReference type="NCBI Taxonomy" id="173560"/>
    <lineage>
        <taxon>Bacteria</taxon>
        <taxon>Bacillati</taxon>
        <taxon>Actinomycetota</taxon>
        <taxon>Actinomycetes</taxon>
        <taxon>Pseudonocardiales</taxon>
        <taxon>Pseudonocardiaceae</taxon>
        <taxon>Saccharothrix</taxon>
    </lineage>
</organism>
<evidence type="ECO:0000256" key="1">
    <source>
        <dbReference type="SAM" id="MobiDB-lite"/>
    </source>
</evidence>
<evidence type="ECO:0000313" key="5">
    <source>
        <dbReference type="Proteomes" id="UP000671828"/>
    </source>
</evidence>
<dbReference type="EMBL" id="CP072788">
    <property type="protein sequence ID" value="QTR04666.1"/>
    <property type="molecule type" value="Genomic_DNA"/>
</dbReference>
<dbReference type="RefSeq" id="WP_204841521.1">
    <property type="nucleotide sequence ID" value="NZ_JAFBCL010000001.1"/>
</dbReference>
<reference evidence="4" key="2">
    <citation type="submission" date="2021-04" db="EMBL/GenBank/DDBJ databases">
        <title>Saccharothrix algeriensis WGS.</title>
        <authorList>
            <person name="Stuskova K."/>
            <person name="Hakalova E."/>
            <person name="Tebbal A.B."/>
            <person name="Eichmeier A."/>
        </authorList>
    </citation>
    <scope>NUCLEOTIDE SEQUENCE</scope>
    <source>
        <strain evidence="4">NRRL B-24137</strain>
    </source>
</reference>
<dbReference type="InterPro" id="IPR022300">
    <property type="entry name" value="PPK2-rel_1"/>
</dbReference>
<evidence type="ECO:0000313" key="3">
    <source>
        <dbReference type="EMBL" id="MBM7810566.1"/>
    </source>
</evidence>
<dbReference type="NCBIfam" id="TIGR03709">
    <property type="entry name" value="PPK2_rel_1"/>
    <property type="match status" value="1"/>
</dbReference>
<dbReference type="GO" id="GO:0006797">
    <property type="term" value="P:polyphosphate metabolic process"/>
    <property type="evidence" value="ECO:0007669"/>
    <property type="project" value="InterPro"/>
</dbReference>
<dbReference type="EMBL" id="JAFBCL010000001">
    <property type="protein sequence ID" value="MBM7810566.1"/>
    <property type="molecule type" value="Genomic_DNA"/>
</dbReference>
<dbReference type="GO" id="GO:0016776">
    <property type="term" value="F:phosphotransferase activity, phosphate group as acceptor"/>
    <property type="evidence" value="ECO:0007669"/>
    <property type="project" value="InterPro"/>
</dbReference>
<accession>A0A8T8I1N4</accession>
<dbReference type="Proteomes" id="UP001195724">
    <property type="component" value="Unassembled WGS sequence"/>
</dbReference>
<dbReference type="PANTHER" id="PTHR34383">
    <property type="entry name" value="POLYPHOSPHATE:AMP PHOSPHOTRANSFERASE-RELATED"/>
    <property type="match status" value="1"/>
</dbReference>
<dbReference type="AlphaFoldDB" id="A0A8T8I1N4"/>
<dbReference type="Pfam" id="PF03976">
    <property type="entry name" value="PPK2"/>
    <property type="match status" value="1"/>
</dbReference>